<dbReference type="InterPro" id="IPR039300">
    <property type="entry name" value="JASON"/>
</dbReference>
<protein>
    <submittedName>
        <fullName evidence="1">Uncharacterized protein</fullName>
    </submittedName>
</protein>
<comment type="caution">
    <text evidence="1">The sequence shown here is derived from an EMBL/GenBank/DDBJ whole genome shotgun (WGS) entry which is preliminary data.</text>
</comment>
<gene>
    <name evidence="1" type="ORF">V6N12_043039</name>
</gene>
<reference evidence="1 2" key="1">
    <citation type="journal article" date="2024" name="G3 (Bethesda)">
        <title>Genome assembly of Hibiscus sabdariffa L. provides insights into metabolisms of medicinal natural products.</title>
        <authorList>
            <person name="Kim T."/>
        </authorList>
    </citation>
    <scope>NUCLEOTIDE SEQUENCE [LARGE SCALE GENOMIC DNA]</scope>
    <source>
        <strain evidence="1">TK-2024</strain>
        <tissue evidence="1">Old leaves</tissue>
    </source>
</reference>
<evidence type="ECO:0000313" key="2">
    <source>
        <dbReference type="Proteomes" id="UP001472677"/>
    </source>
</evidence>
<dbReference type="PANTHER" id="PTHR33318">
    <property type="entry name" value="ASPARTYL/GLUTAMYL-TRNA(ASN/GLN) AMIDOTRANSFERASE SUBUNIT"/>
    <property type="match status" value="1"/>
</dbReference>
<dbReference type="PANTHER" id="PTHR33318:SF16">
    <property type="entry name" value="FK506-BINDING NUCLEAR-LIKE PROTEIN"/>
    <property type="match status" value="1"/>
</dbReference>
<name>A0ABR2DI27_9ROSI</name>
<accession>A0ABR2DI27</accession>
<sequence>MQGCYICPHARIRSQYLCSVLNPVGNTNQWKEIKVRGAVNPKRMRKENVAVEKNHNYPSVQTKDPTAYRIIISQNPFFKTAVNPSLSNWLISSNIDTLLSKKSIPDG</sequence>
<evidence type="ECO:0000313" key="1">
    <source>
        <dbReference type="EMBL" id="KAK8539413.1"/>
    </source>
</evidence>
<proteinExistence type="predicted"/>
<dbReference type="EMBL" id="JBBPBM010000026">
    <property type="protein sequence ID" value="KAK8539413.1"/>
    <property type="molecule type" value="Genomic_DNA"/>
</dbReference>
<dbReference type="Proteomes" id="UP001472677">
    <property type="component" value="Unassembled WGS sequence"/>
</dbReference>
<keyword evidence="2" id="KW-1185">Reference proteome</keyword>
<organism evidence="1 2">
    <name type="scientific">Hibiscus sabdariffa</name>
    <name type="common">roselle</name>
    <dbReference type="NCBI Taxonomy" id="183260"/>
    <lineage>
        <taxon>Eukaryota</taxon>
        <taxon>Viridiplantae</taxon>
        <taxon>Streptophyta</taxon>
        <taxon>Embryophyta</taxon>
        <taxon>Tracheophyta</taxon>
        <taxon>Spermatophyta</taxon>
        <taxon>Magnoliopsida</taxon>
        <taxon>eudicotyledons</taxon>
        <taxon>Gunneridae</taxon>
        <taxon>Pentapetalae</taxon>
        <taxon>rosids</taxon>
        <taxon>malvids</taxon>
        <taxon>Malvales</taxon>
        <taxon>Malvaceae</taxon>
        <taxon>Malvoideae</taxon>
        <taxon>Hibiscus</taxon>
    </lineage>
</organism>